<feature type="transmembrane region" description="Helical" evidence="6">
    <location>
        <begin position="178"/>
        <end position="198"/>
    </location>
</feature>
<feature type="compositionally biased region" description="Basic and acidic residues" evidence="5">
    <location>
        <begin position="427"/>
        <end position="437"/>
    </location>
</feature>
<evidence type="ECO:0000313" key="8">
    <source>
        <dbReference type="EMBL" id="MBN0048821.1"/>
    </source>
</evidence>
<evidence type="ECO:0000313" key="9">
    <source>
        <dbReference type="Proteomes" id="UP000788262"/>
    </source>
</evidence>
<dbReference type="Proteomes" id="UP000788262">
    <property type="component" value="Unassembled WGS sequence"/>
</dbReference>
<comment type="caution">
    <text evidence="8">The sequence shown here is derived from an EMBL/GenBank/DDBJ whole genome shotgun (WGS) entry which is preliminary data.</text>
</comment>
<feature type="domain" description="O-antigen ligase-related" evidence="7">
    <location>
        <begin position="213"/>
        <end position="349"/>
    </location>
</feature>
<evidence type="ECO:0000256" key="3">
    <source>
        <dbReference type="ARBA" id="ARBA00022989"/>
    </source>
</evidence>
<accession>A0ABS2W091</accession>
<keyword evidence="2 6" id="KW-0812">Transmembrane</keyword>
<feature type="transmembrane region" description="Helical" evidence="6">
    <location>
        <begin position="248"/>
        <end position="268"/>
    </location>
</feature>
<keyword evidence="8" id="KW-0436">Ligase</keyword>
<feature type="transmembrane region" description="Helical" evidence="6">
    <location>
        <begin position="91"/>
        <end position="108"/>
    </location>
</feature>
<name>A0ABS2W091_STRAS</name>
<keyword evidence="4 6" id="KW-0472">Membrane</keyword>
<dbReference type="GO" id="GO:0016874">
    <property type="term" value="F:ligase activity"/>
    <property type="evidence" value="ECO:0007669"/>
    <property type="project" value="UniProtKB-KW"/>
</dbReference>
<evidence type="ECO:0000256" key="5">
    <source>
        <dbReference type="SAM" id="MobiDB-lite"/>
    </source>
</evidence>
<evidence type="ECO:0000256" key="1">
    <source>
        <dbReference type="ARBA" id="ARBA00004141"/>
    </source>
</evidence>
<evidence type="ECO:0000259" key="7">
    <source>
        <dbReference type="Pfam" id="PF04932"/>
    </source>
</evidence>
<feature type="transmembrane region" description="Helical" evidence="6">
    <location>
        <begin position="340"/>
        <end position="363"/>
    </location>
</feature>
<evidence type="ECO:0000256" key="4">
    <source>
        <dbReference type="ARBA" id="ARBA00023136"/>
    </source>
</evidence>
<feature type="transmembrane region" description="Helical" evidence="6">
    <location>
        <begin position="210"/>
        <end position="236"/>
    </location>
</feature>
<dbReference type="Pfam" id="PF04932">
    <property type="entry name" value="Wzy_C"/>
    <property type="match status" value="1"/>
</dbReference>
<comment type="subcellular location">
    <subcellularLocation>
        <location evidence="1">Membrane</location>
        <topology evidence="1">Multi-pass membrane protein</topology>
    </subcellularLocation>
</comment>
<sequence>MMKTTGATAQRGHCFAAAAALLTLLAGDTGRAVEFAPSVTLSAVVTTLLTFLWVLLTVTLPLFRDADDSLPGKHAEFIHGGAPKNRKRHTSAAWVHVILWMFMCWTVLDTALQNFTVQGAQNLACYFLFVSTVLLVASCARSGDAHRFSRAVIAVGWARAGIYAVDLMRFGFGAQGVFAARSFAIEATLIMAVAIPLSRGSGWAARLLPYALFVEVVFSGSRTAMVVAGLLLACAPLCSTSGARRVRYLLRMSVVAAAGYAGLMHIQVLHDRFFTGDMVPVEGAVVNVSGRDLLWSVVSDHAADSPWVGFGGGSATNFVRQFVRTSGEPHNDWLRIWHDFGLVGLGLWVICFFGLIARCALLARRNAGRNARPHYAALLALLATGVVMITDNILIYYYAMLPLGAVVGLSIADKDATDSAGAAQPRTEQRVAPEKGEGVPVLSSSSV</sequence>
<dbReference type="InterPro" id="IPR051533">
    <property type="entry name" value="WaaL-like"/>
</dbReference>
<dbReference type="EMBL" id="JAFFZS010000048">
    <property type="protein sequence ID" value="MBN0048821.1"/>
    <property type="molecule type" value="Genomic_DNA"/>
</dbReference>
<feature type="region of interest" description="Disordered" evidence="5">
    <location>
        <begin position="418"/>
        <end position="447"/>
    </location>
</feature>
<evidence type="ECO:0000256" key="2">
    <source>
        <dbReference type="ARBA" id="ARBA00022692"/>
    </source>
</evidence>
<feature type="transmembrane region" description="Helical" evidence="6">
    <location>
        <begin position="375"/>
        <end position="399"/>
    </location>
</feature>
<gene>
    <name evidence="8" type="ORF">JS756_33020</name>
</gene>
<evidence type="ECO:0000256" key="6">
    <source>
        <dbReference type="SAM" id="Phobius"/>
    </source>
</evidence>
<feature type="transmembrane region" description="Helical" evidence="6">
    <location>
        <begin position="120"/>
        <end position="140"/>
    </location>
</feature>
<dbReference type="InterPro" id="IPR007016">
    <property type="entry name" value="O-antigen_ligase-rel_domated"/>
</dbReference>
<dbReference type="PANTHER" id="PTHR37422:SF13">
    <property type="entry name" value="LIPOPOLYSACCHARIDE BIOSYNTHESIS PROTEIN PA4999-RELATED"/>
    <property type="match status" value="1"/>
</dbReference>
<reference evidence="8 9" key="1">
    <citation type="submission" date="2021-02" db="EMBL/GenBank/DDBJ databases">
        <title>Whole genome sequencing of Streptomyces actuosus VRA1.</title>
        <authorList>
            <person name="Sen G."/>
            <person name="Sen A."/>
        </authorList>
    </citation>
    <scope>NUCLEOTIDE SEQUENCE [LARGE SCALE GENOMIC DNA]</scope>
    <source>
        <strain evidence="8 9">VRA1</strain>
    </source>
</reference>
<dbReference type="PANTHER" id="PTHR37422">
    <property type="entry name" value="TEICHURONIC ACID BIOSYNTHESIS PROTEIN TUAE"/>
    <property type="match status" value="1"/>
</dbReference>
<dbReference type="RefSeq" id="WP_205386950.1">
    <property type="nucleotide sequence ID" value="NZ_JAFFZS010000048.1"/>
</dbReference>
<protein>
    <submittedName>
        <fullName evidence="8">O-antigen ligase family protein</fullName>
    </submittedName>
</protein>
<feature type="transmembrane region" description="Helical" evidence="6">
    <location>
        <begin position="42"/>
        <end position="63"/>
    </location>
</feature>
<keyword evidence="9" id="KW-1185">Reference proteome</keyword>
<organism evidence="8 9">
    <name type="scientific">Streptomyces actuosus</name>
    <dbReference type="NCBI Taxonomy" id="1885"/>
    <lineage>
        <taxon>Bacteria</taxon>
        <taxon>Bacillati</taxon>
        <taxon>Actinomycetota</taxon>
        <taxon>Actinomycetes</taxon>
        <taxon>Kitasatosporales</taxon>
        <taxon>Streptomycetaceae</taxon>
        <taxon>Streptomyces</taxon>
    </lineage>
</organism>
<proteinExistence type="predicted"/>
<keyword evidence="3 6" id="KW-1133">Transmembrane helix</keyword>